<feature type="compositionally biased region" description="Low complexity" evidence="7">
    <location>
        <begin position="712"/>
        <end position="727"/>
    </location>
</feature>
<feature type="region of interest" description="Disordered" evidence="7">
    <location>
        <begin position="541"/>
        <end position="684"/>
    </location>
</feature>
<comment type="similarity">
    <text evidence="5 6">Belongs to the anion channel-forming bestrophin (TC 1.A.46) family. Calcium-sensitive chloride channel subfamily.</text>
</comment>
<sequence length="727" mass="81778">MTVTYTAQVATCTGLGCFWKLLFCWKGSIYKLLWPNLVVYVLLYYVLYFVYLFALNEEGQLRFEKISKHCLEYSDLIPLSFVLGFYVNLVVKRWWEMFQSIPGTDTLAIFVANSIPGQDDRCRLMRRTIMRYVNLSYAMILSMVSTRVKKRFPTLDHLVEAGVLLPNEKKIFDDLNARSRYSKFWMPLVWAGSIITRARREGRIRDDFAVKTMLDELCSFRSKCGALNGYDWVPVPLVYTQVVTLAVYTFFMATLMGRQLVGDQKDLYVPVFAFLQFFFYMGWLKVAESLVNPFGEDDDDFETNWLIDRNLQVSYLIVDEMHNEHPELLRDQYWDEAVPQELPHTVASQAFRTSPHMGSTAQLTMTSYEKELFPSGSQLHRLDEETDGDQDTESEGIIPDDGGESGAPEKERSPKKKVQRQLSLQSEAPNSFNSQSRLRLSRKAPSVLSVFQRVFTRDNTMGSNMSIASTRKPGFNRSTSRYSSSGVSRPHSPIVFGPQEDIFKMSDLSIDSGSSTPVNPPIVKPTVAKVDLPPLNLKKANEKRGKFGKNLSVDPPAGSFTISDPEDEPLIASNAPSPSAPLTSSAQNSPISRHKQFLPPNKSSPKLLPKISPSPQGSPRTTRIPPVAFFMGSDASQTDRAPTSKSSKKSHVPLAEVEEDCPEEDVVEETVSVPVSSSIRPPVVIPPRTHLDSVREITELEPIDEHGERLESTSIESASIEETPGDK</sequence>
<feature type="compositionally biased region" description="Low complexity" evidence="7">
    <location>
        <begin position="477"/>
        <end position="492"/>
    </location>
</feature>
<keyword evidence="6" id="KW-0868">Chloride</keyword>
<feature type="region of interest" description="Disordered" evidence="7">
    <location>
        <begin position="701"/>
        <end position="727"/>
    </location>
</feature>
<feature type="transmembrane region" description="Helical" evidence="6">
    <location>
        <begin position="237"/>
        <end position="255"/>
    </location>
</feature>
<feature type="compositionally biased region" description="Low complexity" evidence="7">
    <location>
        <begin position="598"/>
        <end position="615"/>
    </location>
</feature>
<dbReference type="GO" id="GO:0005254">
    <property type="term" value="F:chloride channel activity"/>
    <property type="evidence" value="ECO:0007669"/>
    <property type="project" value="UniProtKB-KW"/>
</dbReference>
<evidence type="ECO:0000256" key="7">
    <source>
        <dbReference type="SAM" id="MobiDB-lite"/>
    </source>
</evidence>
<evidence type="ECO:0000256" key="4">
    <source>
        <dbReference type="ARBA" id="ARBA00023136"/>
    </source>
</evidence>
<evidence type="ECO:0000256" key="2">
    <source>
        <dbReference type="ARBA" id="ARBA00022692"/>
    </source>
</evidence>
<keyword evidence="3 6" id="KW-1133">Transmembrane helix</keyword>
<evidence type="ECO:0000313" key="9">
    <source>
        <dbReference type="Proteomes" id="UP000789390"/>
    </source>
</evidence>
<evidence type="ECO:0000256" key="6">
    <source>
        <dbReference type="RuleBase" id="RU363126"/>
    </source>
</evidence>
<dbReference type="PANTHER" id="PTHR10736">
    <property type="entry name" value="BESTROPHIN"/>
    <property type="match status" value="1"/>
</dbReference>
<feature type="transmembrane region" description="Helical" evidence="6">
    <location>
        <begin position="267"/>
        <end position="284"/>
    </location>
</feature>
<evidence type="ECO:0000256" key="5">
    <source>
        <dbReference type="ARBA" id="ARBA00034769"/>
    </source>
</evidence>
<dbReference type="Pfam" id="PF01062">
    <property type="entry name" value="Bestrophin"/>
    <property type="match status" value="1"/>
</dbReference>
<gene>
    <name evidence="8" type="ORF">DGAL_LOCUS5531</name>
</gene>
<dbReference type="InterPro" id="IPR021134">
    <property type="entry name" value="Bestrophin-like"/>
</dbReference>
<dbReference type="PANTHER" id="PTHR10736:SF65">
    <property type="entry name" value="BESTROPHIN 1, ISOFORM C-RELATED"/>
    <property type="match status" value="1"/>
</dbReference>
<feature type="compositionally biased region" description="Basic and acidic residues" evidence="7">
    <location>
        <begin position="701"/>
        <end position="711"/>
    </location>
</feature>
<dbReference type="GO" id="GO:0034707">
    <property type="term" value="C:chloride channel complex"/>
    <property type="evidence" value="ECO:0007669"/>
    <property type="project" value="UniProtKB-KW"/>
</dbReference>
<keyword evidence="6" id="KW-0869">Chloride channel</keyword>
<comment type="caution">
    <text evidence="8">The sequence shown here is derived from an EMBL/GenBank/DDBJ whole genome shotgun (WGS) entry which is preliminary data.</text>
</comment>
<feature type="compositionally biased region" description="Acidic residues" evidence="7">
    <location>
        <begin position="384"/>
        <end position="394"/>
    </location>
</feature>
<dbReference type="Proteomes" id="UP000789390">
    <property type="component" value="Unassembled WGS sequence"/>
</dbReference>
<feature type="compositionally biased region" description="Acidic residues" evidence="7">
    <location>
        <begin position="656"/>
        <end position="668"/>
    </location>
</feature>
<keyword evidence="6" id="KW-0407">Ion channel</keyword>
<keyword evidence="6" id="KW-0813">Transport</keyword>
<comment type="function">
    <text evidence="6">Forms chloride channels.</text>
</comment>
<evidence type="ECO:0000256" key="3">
    <source>
        <dbReference type="ARBA" id="ARBA00022989"/>
    </source>
</evidence>
<accession>A0A8J2RK35</accession>
<keyword evidence="6" id="KW-0406">Ion transport</keyword>
<feature type="compositionally biased region" description="Polar residues" evidence="7">
    <location>
        <begin position="634"/>
        <end position="645"/>
    </location>
</feature>
<keyword evidence="9" id="KW-1185">Reference proteome</keyword>
<dbReference type="OrthoDB" id="201595at2759"/>
<dbReference type="AlphaFoldDB" id="A0A8J2RK35"/>
<organism evidence="8 9">
    <name type="scientific">Daphnia galeata</name>
    <dbReference type="NCBI Taxonomy" id="27404"/>
    <lineage>
        <taxon>Eukaryota</taxon>
        <taxon>Metazoa</taxon>
        <taxon>Ecdysozoa</taxon>
        <taxon>Arthropoda</taxon>
        <taxon>Crustacea</taxon>
        <taxon>Branchiopoda</taxon>
        <taxon>Diplostraca</taxon>
        <taxon>Cladocera</taxon>
        <taxon>Anomopoda</taxon>
        <taxon>Daphniidae</taxon>
        <taxon>Daphnia</taxon>
    </lineage>
</organism>
<feature type="transmembrane region" description="Helical" evidence="6">
    <location>
        <begin position="73"/>
        <end position="91"/>
    </location>
</feature>
<comment type="subcellular location">
    <subcellularLocation>
        <location evidence="6">Cell membrane</location>
        <topology evidence="6">Multi-pass membrane protein</topology>
    </subcellularLocation>
    <subcellularLocation>
        <location evidence="1">Membrane</location>
    </subcellularLocation>
</comment>
<name>A0A8J2RK35_9CRUS</name>
<feature type="compositionally biased region" description="Polar residues" evidence="7">
    <location>
        <begin position="420"/>
        <end position="438"/>
    </location>
</feature>
<dbReference type="GO" id="GO:0005886">
    <property type="term" value="C:plasma membrane"/>
    <property type="evidence" value="ECO:0007669"/>
    <property type="project" value="UniProtKB-SubCell"/>
</dbReference>
<protein>
    <recommendedName>
        <fullName evidence="6">Bestrophin homolog</fullName>
    </recommendedName>
</protein>
<feature type="region of interest" description="Disordered" evidence="7">
    <location>
        <begin position="463"/>
        <end position="493"/>
    </location>
</feature>
<proteinExistence type="inferred from homology"/>
<keyword evidence="4 6" id="KW-0472">Membrane</keyword>
<dbReference type="EMBL" id="CAKKLH010000101">
    <property type="protein sequence ID" value="CAH0102998.1"/>
    <property type="molecule type" value="Genomic_DNA"/>
</dbReference>
<feature type="transmembrane region" description="Helical" evidence="6">
    <location>
        <begin position="32"/>
        <end position="53"/>
    </location>
</feature>
<feature type="compositionally biased region" description="Low complexity" evidence="7">
    <location>
        <begin position="570"/>
        <end position="586"/>
    </location>
</feature>
<feature type="region of interest" description="Disordered" evidence="7">
    <location>
        <begin position="375"/>
        <end position="439"/>
    </location>
</feature>
<feature type="compositionally biased region" description="Low complexity" evidence="7">
    <location>
        <begin position="669"/>
        <end position="684"/>
    </location>
</feature>
<evidence type="ECO:0000256" key="1">
    <source>
        <dbReference type="ARBA" id="ARBA00004370"/>
    </source>
</evidence>
<keyword evidence="6" id="KW-1003">Cell membrane</keyword>
<dbReference type="InterPro" id="IPR000615">
    <property type="entry name" value="Bestrophin"/>
</dbReference>
<keyword evidence="2 6" id="KW-0812">Transmembrane</keyword>
<evidence type="ECO:0000313" key="8">
    <source>
        <dbReference type="EMBL" id="CAH0102998.1"/>
    </source>
</evidence>
<feature type="transmembrane region" description="Helical" evidence="6">
    <location>
        <begin position="129"/>
        <end position="148"/>
    </location>
</feature>
<reference evidence="8" key="1">
    <citation type="submission" date="2021-11" db="EMBL/GenBank/DDBJ databases">
        <authorList>
            <person name="Schell T."/>
        </authorList>
    </citation>
    <scope>NUCLEOTIDE SEQUENCE</scope>
    <source>
        <strain evidence="8">M5</strain>
    </source>
</reference>